<protein>
    <submittedName>
        <fullName evidence="2">Uncharacterized protein</fullName>
    </submittedName>
</protein>
<gene>
    <name evidence="2" type="ORF">EYF80_025007</name>
</gene>
<dbReference type="EMBL" id="SRLO01000246">
    <property type="protein sequence ID" value="TNN64812.1"/>
    <property type="molecule type" value="Genomic_DNA"/>
</dbReference>
<comment type="caution">
    <text evidence="2">The sequence shown here is derived from an EMBL/GenBank/DDBJ whole genome shotgun (WGS) entry which is preliminary data.</text>
</comment>
<feature type="compositionally biased region" description="Polar residues" evidence="1">
    <location>
        <begin position="17"/>
        <end position="28"/>
    </location>
</feature>
<sequence length="247" mass="27378">MVTPTTALPLRPIAGSGSYTQSPVTAGGSSVFEGTVSSIRGSERTNSSPGGHHCDAPGPEELSGQRGLRSAWWAEQREEDRDGGKRQNMKTERQREHEGGDARMNIGRDRWRQRERQRGIRMRQKIKGGRTSLTLLQLANVIATGRRKVSWVRHRREEKRAGRGENEEENFLRLTYTTGSVAEPTCFNVKDAVTANDKSHWDAPSLSHAKLGFPICDMSEDRGGLLHFKHNREASGILGATAEATGY</sequence>
<keyword evidence="3" id="KW-1185">Reference proteome</keyword>
<feature type="region of interest" description="Disordered" evidence="1">
    <location>
        <begin position="1"/>
        <end position="102"/>
    </location>
</feature>
<reference evidence="2 3" key="1">
    <citation type="submission" date="2019-03" db="EMBL/GenBank/DDBJ databases">
        <title>First draft genome of Liparis tanakae, snailfish: a comprehensive survey of snailfish specific genes.</title>
        <authorList>
            <person name="Kim W."/>
            <person name="Song I."/>
            <person name="Jeong J.-H."/>
            <person name="Kim D."/>
            <person name="Kim S."/>
            <person name="Ryu S."/>
            <person name="Song J.Y."/>
            <person name="Lee S.K."/>
        </authorList>
    </citation>
    <scope>NUCLEOTIDE SEQUENCE [LARGE SCALE GENOMIC DNA]</scope>
    <source>
        <tissue evidence="2">Muscle</tissue>
    </source>
</reference>
<evidence type="ECO:0000313" key="2">
    <source>
        <dbReference type="EMBL" id="TNN64812.1"/>
    </source>
</evidence>
<accession>A0A4Z2HIY1</accession>
<dbReference type="Proteomes" id="UP000314294">
    <property type="component" value="Unassembled WGS sequence"/>
</dbReference>
<evidence type="ECO:0000256" key="1">
    <source>
        <dbReference type="SAM" id="MobiDB-lite"/>
    </source>
</evidence>
<dbReference type="AlphaFoldDB" id="A0A4Z2HIY1"/>
<feature type="compositionally biased region" description="Basic and acidic residues" evidence="1">
    <location>
        <begin position="75"/>
        <end position="102"/>
    </location>
</feature>
<organism evidence="2 3">
    <name type="scientific">Liparis tanakae</name>
    <name type="common">Tanaka's snailfish</name>
    <dbReference type="NCBI Taxonomy" id="230148"/>
    <lineage>
        <taxon>Eukaryota</taxon>
        <taxon>Metazoa</taxon>
        <taxon>Chordata</taxon>
        <taxon>Craniata</taxon>
        <taxon>Vertebrata</taxon>
        <taxon>Euteleostomi</taxon>
        <taxon>Actinopterygii</taxon>
        <taxon>Neopterygii</taxon>
        <taxon>Teleostei</taxon>
        <taxon>Neoteleostei</taxon>
        <taxon>Acanthomorphata</taxon>
        <taxon>Eupercaria</taxon>
        <taxon>Perciformes</taxon>
        <taxon>Cottioidei</taxon>
        <taxon>Cottales</taxon>
        <taxon>Liparidae</taxon>
        <taxon>Liparis</taxon>
    </lineage>
</organism>
<feature type="compositionally biased region" description="Polar residues" evidence="1">
    <location>
        <begin position="35"/>
        <end position="49"/>
    </location>
</feature>
<proteinExistence type="predicted"/>
<name>A0A4Z2HIY1_9TELE</name>
<evidence type="ECO:0000313" key="3">
    <source>
        <dbReference type="Proteomes" id="UP000314294"/>
    </source>
</evidence>